<keyword evidence="1" id="KW-0812">Transmembrane</keyword>
<dbReference type="EMBL" id="FXBN01000001">
    <property type="protein sequence ID" value="SMH34790.1"/>
    <property type="molecule type" value="Genomic_DNA"/>
</dbReference>
<evidence type="ECO:0000313" key="2">
    <source>
        <dbReference type="EMBL" id="OJH49655.1"/>
    </source>
</evidence>
<dbReference type="AlphaFoldDB" id="A0A1L9C545"/>
<dbReference type="EMBL" id="JWTK01000002">
    <property type="protein sequence ID" value="OJH49655.1"/>
    <property type="molecule type" value="Genomic_DNA"/>
</dbReference>
<reference evidence="2 4" key="1">
    <citation type="submission" date="2014-12" db="EMBL/GenBank/DDBJ databases">
        <title>The genome sequence of Methanohalophilus portucalensis strain FDF1.</title>
        <authorList>
            <person name="Lai M.-C."/>
            <person name="Lai S.-J."/>
        </authorList>
    </citation>
    <scope>NUCLEOTIDE SEQUENCE [LARGE SCALE GENOMIC DNA]</scope>
    <source>
        <strain evidence="2 4">FDF-1</strain>
    </source>
</reference>
<gene>
    <name evidence="2" type="ORF">MPF_0443</name>
    <name evidence="3" type="ORF">SAMN06264941_0895</name>
</gene>
<reference evidence="3" key="2">
    <citation type="submission" date="2017-04" db="EMBL/GenBank/DDBJ databases">
        <authorList>
            <person name="Afonso C.L."/>
            <person name="Miller P.J."/>
            <person name="Scott M.A."/>
            <person name="Spackman E."/>
            <person name="Goraichik I."/>
            <person name="Dimitrov K.M."/>
            <person name="Suarez D.L."/>
            <person name="Swayne D.E."/>
        </authorList>
    </citation>
    <scope>NUCLEOTIDE SEQUENCE [LARGE SCALE GENOMIC DNA]</scope>
    <source>
        <strain evidence="3">FDF-1</strain>
    </source>
</reference>
<organism evidence="2 4">
    <name type="scientific">Methanohalophilus portucalensis FDF-1</name>
    <dbReference type="NCBI Taxonomy" id="523843"/>
    <lineage>
        <taxon>Archaea</taxon>
        <taxon>Methanobacteriati</taxon>
        <taxon>Methanobacteriota</taxon>
        <taxon>Stenosarchaea group</taxon>
        <taxon>Methanomicrobia</taxon>
        <taxon>Methanosarcinales</taxon>
        <taxon>Methanosarcinaceae</taxon>
        <taxon>Methanohalophilus</taxon>
    </lineage>
</organism>
<evidence type="ECO:0000256" key="1">
    <source>
        <dbReference type="SAM" id="Phobius"/>
    </source>
</evidence>
<dbReference type="RefSeq" id="WP_157769622.1">
    <property type="nucleotide sequence ID" value="NZ_FXBN01000001.1"/>
</dbReference>
<evidence type="ECO:0000313" key="5">
    <source>
        <dbReference type="Proteomes" id="UP000193969"/>
    </source>
</evidence>
<evidence type="ECO:0000313" key="3">
    <source>
        <dbReference type="EMBL" id="SMH34790.1"/>
    </source>
</evidence>
<dbReference type="Proteomes" id="UP000185713">
    <property type="component" value="Unassembled WGS sequence"/>
</dbReference>
<protein>
    <submittedName>
        <fullName evidence="2">Uncharacterized protein</fullName>
    </submittedName>
</protein>
<keyword evidence="1" id="KW-1133">Transmembrane helix</keyword>
<dbReference type="Proteomes" id="UP000193969">
    <property type="component" value="Unassembled WGS sequence"/>
</dbReference>
<sequence length="45" mass="5233">MHFCKDKNKKLNRECFLVAILVLIVIFLFGFAIYELVIQPMLGGF</sequence>
<keyword evidence="1" id="KW-0472">Membrane</keyword>
<keyword evidence="5" id="KW-1185">Reference proteome</keyword>
<proteinExistence type="predicted"/>
<feature type="transmembrane region" description="Helical" evidence="1">
    <location>
        <begin position="15"/>
        <end position="34"/>
    </location>
</feature>
<name>A0A1L9C545_9EURY</name>
<accession>A0A1L9C545</accession>
<reference evidence="5" key="3">
    <citation type="submission" date="2017-04" db="EMBL/GenBank/DDBJ databases">
        <authorList>
            <person name="Varghese N."/>
            <person name="Submissions S."/>
        </authorList>
    </citation>
    <scope>NUCLEOTIDE SEQUENCE [LARGE SCALE GENOMIC DNA]</scope>
    <source>
        <strain evidence="5">FDF-1</strain>
    </source>
</reference>
<evidence type="ECO:0000313" key="4">
    <source>
        <dbReference type="Proteomes" id="UP000185713"/>
    </source>
</evidence>